<evidence type="ECO:0000256" key="3">
    <source>
        <dbReference type="ARBA" id="ARBA00022676"/>
    </source>
</evidence>
<reference evidence="6 7" key="1">
    <citation type="submission" date="2021-10" db="EMBL/GenBank/DDBJ databases">
        <title>Anaerobic single-cell dispensing facilitates the cultivation of human gut bacteria.</title>
        <authorList>
            <person name="Afrizal A."/>
        </authorList>
    </citation>
    <scope>NUCLEOTIDE SEQUENCE [LARGE SCALE GENOMIC DNA]</scope>
    <source>
        <strain evidence="6 7">CLA-AA-H224</strain>
    </source>
</reference>
<evidence type="ECO:0000256" key="2">
    <source>
        <dbReference type="ARBA" id="ARBA00006739"/>
    </source>
</evidence>
<dbReference type="PANTHER" id="PTHR43179:SF12">
    <property type="entry name" value="GALACTOFURANOSYLTRANSFERASE GLFT2"/>
    <property type="match status" value="1"/>
</dbReference>
<protein>
    <submittedName>
        <fullName evidence="6">Glycosyltransferase</fullName>
        <ecNumber evidence="6">2.4.-.-</ecNumber>
    </submittedName>
</protein>
<sequence>MNITVVVLHYENIKDTRECLDSLKKYLDDTKNNINIVVVDNGSIKEKTAAIEKEYLNDKIHFIESGENLGFAKGNNIGFHYAKYELHSDIIILANNDLIFQQVDFMDQIEKEMTENHIDVAGPRIISLVDHKNQNPVPYVHPDLASVKKRIFKLQVLRMMCYFGVDKFFQSIFSKKYSADVKSDNYQLHGACLIMANNYVKNYDGLYPKTFMYMEEDILKYITKRDHLVMKYFDSAEVFHKEGSSTGKIYGAGRKKRSFYYKWNIDGCKKLRQLMESGRDK</sequence>
<comment type="caution">
    <text evidence="6">The sequence shown here is derived from an EMBL/GenBank/DDBJ whole genome shotgun (WGS) entry which is preliminary data.</text>
</comment>
<dbReference type="EC" id="2.4.-.-" evidence="6"/>
<dbReference type="AlphaFoldDB" id="A0AAE3JD40"/>
<accession>A0AAE3JD40</accession>
<organism evidence="6 7">
    <name type="scientific">Anthropogastromicrobium aceti</name>
    <dbReference type="NCBI Taxonomy" id="2981768"/>
    <lineage>
        <taxon>Bacteria</taxon>
        <taxon>Bacillati</taxon>
        <taxon>Bacillota</taxon>
        <taxon>Clostridia</taxon>
        <taxon>Lachnospirales</taxon>
        <taxon>Lachnospiraceae</taxon>
        <taxon>Anthropogastromicrobium</taxon>
    </lineage>
</organism>
<dbReference type="InterPro" id="IPR001173">
    <property type="entry name" value="Glyco_trans_2-like"/>
</dbReference>
<proteinExistence type="inferred from homology"/>
<name>A0AAE3JD40_9FIRM</name>
<dbReference type="EMBL" id="JAJEQN010000036">
    <property type="protein sequence ID" value="MCC2222459.1"/>
    <property type="molecule type" value="Genomic_DNA"/>
</dbReference>
<comment type="similarity">
    <text evidence="2">Belongs to the glycosyltransferase 2 family.</text>
</comment>
<dbReference type="PANTHER" id="PTHR43179">
    <property type="entry name" value="RHAMNOSYLTRANSFERASE WBBL"/>
    <property type="match status" value="1"/>
</dbReference>
<comment type="pathway">
    <text evidence="1">Cell wall biogenesis; cell wall polysaccharide biosynthesis.</text>
</comment>
<evidence type="ECO:0000313" key="6">
    <source>
        <dbReference type="EMBL" id="MCC2222459.1"/>
    </source>
</evidence>
<evidence type="ECO:0000256" key="1">
    <source>
        <dbReference type="ARBA" id="ARBA00004776"/>
    </source>
</evidence>
<keyword evidence="3 6" id="KW-0328">Glycosyltransferase</keyword>
<dbReference type="RefSeq" id="WP_308732166.1">
    <property type="nucleotide sequence ID" value="NZ_JAJEQN010000036.1"/>
</dbReference>
<keyword evidence="7" id="KW-1185">Reference proteome</keyword>
<dbReference type="InterPro" id="IPR029044">
    <property type="entry name" value="Nucleotide-diphossugar_trans"/>
</dbReference>
<dbReference type="Proteomes" id="UP001198200">
    <property type="component" value="Unassembled WGS sequence"/>
</dbReference>
<evidence type="ECO:0000256" key="4">
    <source>
        <dbReference type="ARBA" id="ARBA00022679"/>
    </source>
</evidence>
<feature type="domain" description="Glycosyltransferase 2-like" evidence="5">
    <location>
        <begin position="4"/>
        <end position="137"/>
    </location>
</feature>
<keyword evidence="4 6" id="KW-0808">Transferase</keyword>
<dbReference type="GO" id="GO:0016757">
    <property type="term" value="F:glycosyltransferase activity"/>
    <property type="evidence" value="ECO:0007669"/>
    <property type="project" value="UniProtKB-KW"/>
</dbReference>
<evidence type="ECO:0000313" key="7">
    <source>
        <dbReference type="Proteomes" id="UP001198200"/>
    </source>
</evidence>
<dbReference type="SUPFAM" id="SSF53448">
    <property type="entry name" value="Nucleotide-diphospho-sugar transferases"/>
    <property type="match status" value="1"/>
</dbReference>
<dbReference type="Pfam" id="PF00535">
    <property type="entry name" value="Glycos_transf_2"/>
    <property type="match status" value="1"/>
</dbReference>
<gene>
    <name evidence="6" type="ORF">LKD48_12590</name>
</gene>
<evidence type="ECO:0000259" key="5">
    <source>
        <dbReference type="Pfam" id="PF00535"/>
    </source>
</evidence>
<dbReference type="Gene3D" id="3.90.550.10">
    <property type="entry name" value="Spore Coat Polysaccharide Biosynthesis Protein SpsA, Chain A"/>
    <property type="match status" value="1"/>
</dbReference>